<protein>
    <submittedName>
        <fullName evidence="1">Uncharacterized protein</fullName>
    </submittedName>
</protein>
<reference evidence="1 2" key="1">
    <citation type="journal article" date="2020" name="Cell">
        <title>Large-Scale Comparative Analyses of Tick Genomes Elucidate Their Genetic Diversity and Vector Capacities.</title>
        <authorList>
            <consortium name="Tick Genome and Microbiome Consortium (TIGMIC)"/>
            <person name="Jia N."/>
            <person name="Wang J."/>
            <person name="Shi W."/>
            <person name="Du L."/>
            <person name="Sun Y."/>
            <person name="Zhan W."/>
            <person name="Jiang J.F."/>
            <person name="Wang Q."/>
            <person name="Zhang B."/>
            <person name="Ji P."/>
            <person name="Bell-Sakyi L."/>
            <person name="Cui X.M."/>
            <person name="Yuan T.T."/>
            <person name="Jiang B.G."/>
            <person name="Yang W.F."/>
            <person name="Lam T.T."/>
            <person name="Chang Q.C."/>
            <person name="Ding S.J."/>
            <person name="Wang X.J."/>
            <person name="Zhu J.G."/>
            <person name="Ruan X.D."/>
            <person name="Zhao L."/>
            <person name="Wei J.T."/>
            <person name="Ye R.Z."/>
            <person name="Que T.C."/>
            <person name="Du C.H."/>
            <person name="Zhou Y.H."/>
            <person name="Cheng J.X."/>
            <person name="Dai P.F."/>
            <person name="Guo W.B."/>
            <person name="Han X.H."/>
            <person name="Huang E.J."/>
            <person name="Li L.F."/>
            <person name="Wei W."/>
            <person name="Gao Y.C."/>
            <person name="Liu J.Z."/>
            <person name="Shao H.Z."/>
            <person name="Wang X."/>
            <person name="Wang C.C."/>
            <person name="Yang T.C."/>
            <person name="Huo Q.B."/>
            <person name="Li W."/>
            <person name="Chen H.Y."/>
            <person name="Chen S.E."/>
            <person name="Zhou L.G."/>
            <person name="Ni X.B."/>
            <person name="Tian J.H."/>
            <person name="Sheng Y."/>
            <person name="Liu T."/>
            <person name="Pan Y.S."/>
            <person name="Xia L.Y."/>
            <person name="Li J."/>
            <person name="Zhao F."/>
            <person name="Cao W.C."/>
        </authorList>
    </citation>
    <scope>NUCLEOTIDE SEQUENCE [LARGE SCALE GENOMIC DNA]</scope>
    <source>
        <strain evidence="1">Iper-2018</strain>
    </source>
</reference>
<dbReference type="EMBL" id="JABSTQ010009032">
    <property type="protein sequence ID" value="KAG0433790.1"/>
    <property type="molecule type" value="Genomic_DNA"/>
</dbReference>
<name>A0AC60QHR5_IXOPE</name>
<keyword evidence="2" id="KW-1185">Reference proteome</keyword>
<evidence type="ECO:0000313" key="2">
    <source>
        <dbReference type="Proteomes" id="UP000805193"/>
    </source>
</evidence>
<accession>A0AC60QHR5</accession>
<comment type="caution">
    <text evidence="1">The sequence shown here is derived from an EMBL/GenBank/DDBJ whole genome shotgun (WGS) entry which is preliminary data.</text>
</comment>
<gene>
    <name evidence="1" type="ORF">HPB47_019600</name>
</gene>
<dbReference type="Proteomes" id="UP000805193">
    <property type="component" value="Unassembled WGS sequence"/>
</dbReference>
<sequence>MPINGPPLERFHQRPLSHLGSLAAEFNVLVGDPGWPNESRPTQGQKKMEEKKAPAHVRFSIDDDIYVLSEVYATNPFQDSRTWTSIALLLNYPSIKENDGNRSPSRIGISGNEAVDRLAAAAHHLDAPIITVPKIHEPKLLIHQAISRQYPDSSVAEGRPPARVSPNLRRSSASLLYRLRTGCAFTASALHRLDSSININCPTCSVSEDFDHLLSDCPTLADQRKFLLNDLQHAGAARTTTPNIIFPPGLAGAASKTFAAFRTSLEDTGLFDRNKV</sequence>
<proteinExistence type="predicted"/>
<evidence type="ECO:0000313" key="1">
    <source>
        <dbReference type="EMBL" id="KAG0433790.1"/>
    </source>
</evidence>
<organism evidence="1 2">
    <name type="scientific">Ixodes persulcatus</name>
    <name type="common">Taiga tick</name>
    <dbReference type="NCBI Taxonomy" id="34615"/>
    <lineage>
        <taxon>Eukaryota</taxon>
        <taxon>Metazoa</taxon>
        <taxon>Ecdysozoa</taxon>
        <taxon>Arthropoda</taxon>
        <taxon>Chelicerata</taxon>
        <taxon>Arachnida</taxon>
        <taxon>Acari</taxon>
        <taxon>Parasitiformes</taxon>
        <taxon>Ixodida</taxon>
        <taxon>Ixodoidea</taxon>
        <taxon>Ixodidae</taxon>
        <taxon>Ixodinae</taxon>
        <taxon>Ixodes</taxon>
    </lineage>
</organism>